<dbReference type="STRING" id="286115.A0A507DGT1"/>
<evidence type="ECO:0000256" key="6">
    <source>
        <dbReference type="SAM" id="MobiDB-lite"/>
    </source>
</evidence>
<evidence type="ECO:0000313" key="10">
    <source>
        <dbReference type="Proteomes" id="UP000317494"/>
    </source>
</evidence>
<feature type="transmembrane region" description="Helical" evidence="7">
    <location>
        <begin position="604"/>
        <end position="623"/>
    </location>
</feature>
<feature type="region of interest" description="Disordered" evidence="6">
    <location>
        <begin position="304"/>
        <end position="326"/>
    </location>
</feature>
<dbReference type="AlphaFoldDB" id="A0A507DGT1"/>
<feature type="region of interest" description="Disordered" evidence="6">
    <location>
        <begin position="1"/>
        <end position="114"/>
    </location>
</feature>
<comment type="similarity">
    <text evidence="2">Belongs to the amino acid/polyamine transporter 2 family.</text>
</comment>
<evidence type="ECO:0000256" key="4">
    <source>
        <dbReference type="ARBA" id="ARBA00022989"/>
    </source>
</evidence>
<dbReference type="GO" id="GO:0005774">
    <property type="term" value="C:vacuolar membrane"/>
    <property type="evidence" value="ECO:0007669"/>
    <property type="project" value="TreeGrafter"/>
</dbReference>
<organism evidence="9 10">
    <name type="scientific">Synchytrium endobioticum</name>
    <dbReference type="NCBI Taxonomy" id="286115"/>
    <lineage>
        <taxon>Eukaryota</taxon>
        <taxon>Fungi</taxon>
        <taxon>Fungi incertae sedis</taxon>
        <taxon>Chytridiomycota</taxon>
        <taxon>Chytridiomycota incertae sedis</taxon>
        <taxon>Chytridiomycetes</taxon>
        <taxon>Synchytriales</taxon>
        <taxon>Synchytriaceae</taxon>
        <taxon>Synchytrium</taxon>
    </lineage>
</organism>
<sequence>MDPQWHEQQPPQRRPGGQHIVGSPHNGTSRFALSTMAIASSPSSSPDASKKQDPSPPPPCNFSRSLPRDIPASSAPHQSSASNGPDHILLTASTTSTPYQPKSIPAVSSSSDRLAREAMVRADINKRHPTPTIPPASSTPYVGSFTGKPMGTSDTATSIVNSFNDNDVLTEGDVAKVVAQHLVCVEPILEQFPDAIGSVSHQLQGGDITREIYKWAEQRLAPADGTRQRRNSDPIPDVRWRATPDLQDEPIITASSLREPGMFRRHYVTSKARRLGRQEPSILTKNFVDFLALFGYYGGDVTPDSDDTDDEDGHPSETAPLLPTRSPLRRSNSVAAAVSNLGGTSAKKTFFLLMKAFIGTGVLFLPKAFAEGGLVFSSVVMIGIGGLTLHCMILLVDTSRTIGGSFGDLGYILIGPWMRDLVLWSIALSQMGFCTAYFIYVAKNLRDLTMLATACRIILPDIVFIVLQLAIYVPLSFVRRIKGFAITSLVADVFILLGLAYIFTYDISLISLRGLAKNVILGVNVQGMSVMIGTSLFAFEGIALIVPVAEAMRKPSQFPMTLTCCIALIGTLFLASGVLGYAAFGDKLETVIWLNMPKSDPMVLSLQFLYALAILLSFPLTVYPSIRITEDMIFPSMYSGKTSPRIKMLKNLYRTLLVTFMALLSYIGSNQLDKIVALVGSLACIPLSFIYPAVFHLVALRQHDTRWRPEQLKDAAIVIFGMVMMVYNTFVTLSSFLDQDPDVPIDRCR</sequence>
<feature type="domain" description="Amino acid transporter transmembrane" evidence="8">
    <location>
        <begin position="343"/>
        <end position="732"/>
    </location>
</feature>
<evidence type="ECO:0000256" key="3">
    <source>
        <dbReference type="ARBA" id="ARBA00022692"/>
    </source>
</evidence>
<feature type="transmembrane region" description="Helical" evidence="7">
    <location>
        <begin position="484"/>
        <end position="505"/>
    </location>
</feature>
<evidence type="ECO:0000256" key="2">
    <source>
        <dbReference type="ARBA" id="ARBA00008066"/>
    </source>
</evidence>
<keyword evidence="5 7" id="KW-0472">Membrane</keyword>
<feature type="compositionally biased region" description="Low complexity" evidence="6">
    <location>
        <begin position="71"/>
        <end position="82"/>
    </location>
</feature>
<feature type="transmembrane region" description="Helical" evidence="7">
    <location>
        <begin position="421"/>
        <end position="442"/>
    </location>
</feature>
<feature type="transmembrane region" description="Helical" evidence="7">
    <location>
        <begin position="375"/>
        <end position="396"/>
    </location>
</feature>
<dbReference type="Proteomes" id="UP000317494">
    <property type="component" value="Unassembled WGS sequence"/>
</dbReference>
<feature type="transmembrane region" description="Helical" evidence="7">
    <location>
        <begin position="561"/>
        <end position="584"/>
    </location>
</feature>
<feature type="transmembrane region" description="Helical" evidence="7">
    <location>
        <begin position="675"/>
        <end position="694"/>
    </location>
</feature>
<evidence type="ECO:0000256" key="7">
    <source>
        <dbReference type="SAM" id="Phobius"/>
    </source>
</evidence>
<dbReference type="EMBL" id="QEAN01000061">
    <property type="protein sequence ID" value="TPX50882.1"/>
    <property type="molecule type" value="Genomic_DNA"/>
</dbReference>
<dbReference type="PANTHER" id="PTHR22950:SF666">
    <property type="entry name" value="VACUOLAR AMINO ACID TRANSPORTER 4"/>
    <property type="match status" value="1"/>
</dbReference>
<keyword evidence="3 7" id="KW-0812">Transmembrane</keyword>
<evidence type="ECO:0000313" key="9">
    <source>
        <dbReference type="EMBL" id="TPX50882.1"/>
    </source>
</evidence>
<evidence type="ECO:0000256" key="1">
    <source>
        <dbReference type="ARBA" id="ARBA00004141"/>
    </source>
</evidence>
<feature type="compositionally biased region" description="Low complexity" evidence="6">
    <location>
        <begin position="8"/>
        <end position="18"/>
    </location>
</feature>
<feature type="transmembrane region" description="Helical" evidence="7">
    <location>
        <begin position="525"/>
        <end position="549"/>
    </location>
</feature>
<evidence type="ECO:0000259" key="8">
    <source>
        <dbReference type="Pfam" id="PF01490"/>
    </source>
</evidence>
<protein>
    <recommendedName>
        <fullName evidence="8">Amino acid transporter transmembrane domain-containing protein</fullName>
    </recommendedName>
</protein>
<dbReference type="Pfam" id="PF01490">
    <property type="entry name" value="Aa_trans"/>
    <property type="match status" value="1"/>
</dbReference>
<accession>A0A507DGT1</accession>
<feature type="transmembrane region" description="Helical" evidence="7">
    <location>
        <begin position="715"/>
        <end position="737"/>
    </location>
</feature>
<feature type="transmembrane region" description="Helical" evidence="7">
    <location>
        <begin position="448"/>
        <end position="472"/>
    </location>
</feature>
<dbReference type="InterPro" id="IPR013057">
    <property type="entry name" value="AA_transpt_TM"/>
</dbReference>
<keyword evidence="4 7" id="KW-1133">Transmembrane helix</keyword>
<dbReference type="VEuPathDB" id="FungiDB:SeMB42_g02103"/>
<keyword evidence="10" id="KW-1185">Reference proteome</keyword>
<name>A0A507DGT1_9FUNG</name>
<proteinExistence type="inferred from homology"/>
<dbReference type="GO" id="GO:0015179">
    <property type="term" value="F:L-amino acid transmembrane transporter activity"/>
    <property type="evidence" value="ECO:0007669"/>
    <property type="project" value="TreeGrafter"/>
</dbReference>
<comment type="caution">
    <text evidence="9">The sequence shown here is derived from an EMBL/GenBank/DDBJ whole genome shotgun (WGS) entry which is preliminary data.</text>
</comment>
<gene>
    <name evidence="9" type="ORF">SeMB42_g02103</name>
</gene>
<evidence type="ECO:0000256" key="5">
    <source>
        <dbReference type="ARBA" id="ARBA00023136"/>
    </source>
</evidence>
<comment type="subcellular location">
    <subcellularLocation>
        <location evidence="1">Membrane</location>
        <topology evidence="1">Multi-pass membrane protein</topology>
    </subcellularLocation>
</comment>
<reference evidence="9 10" key="1">
    <citation type="journal article" date="2019" name="Sci. Rep.">
        <title>Comparative genomics of chytrid fungi reveal insights into the obligate biotrophic and pathogenic lifestyle of Synchytrium endobioticum.</title>
        <authorList>
            <person name="van de Vossenberg B.T.L.H."/>
            <person name="Warris S."/>
            <person name="Nguyen H.D.T."/>
            <person name="van Gent-Pelzer M.P.E."/>
            <person name="Joly D.L."/>
            <person name="van de Geest H.C."/>
            <person name="Bonants P.J.M."/>
            <person name="Smith D.S."/>
            <person name="Levesque C.A."/>
            <person name="van der Lee T.A.J."/>
        </authorList>
    </citation>
    <scope>NUCLEOTIDE SEQUENCE [LARGE SCALE GENOMIC DNA]</scope>
    <source>
        <strain evidence="9 10">MB42</strain>
    </source>
</reference>
<feature type="compositionally biased region" description="Polar residues" evidence="6">
    <location>
        <begin position="91"/>
        <end position="112"/>
    </location>
</feature>
<dbReference type="PANTHER" id="PTHR22950">
    <property type="entry name" value="AMINO ACID TRANSPORTER"/>
    <property type="match status" value="1"/>
</dbReference>